<proteinExistence type="predicted"/>
<dbReference type="EMBL" id="BKCJ010266814">
    <property type="protein sequence ID" value="GEZ33618.1"/>
    <property type="molecule type" value="Genomic_DNA"/>
</dbReference>
<dbReference type="PROSITE" id="PS50181">
    <property type="entry name" value="FBOX"/>
    <property type="match status" value="1"/>
</dbReference>
<sequence length="312" mass="35182">MSDYIPFKIQSEIITRLPVKSVVQCRSVSKLWKSLIDSSEFITSYHTCKTQPQHHLFIRYKLANELKYVSVLDDDSFPNHKSSLTVPQPVSQLGYILTLTSVNGLLCFFGSLQDVFNKKIVVLWNPSIGKAVGVTISNSLRIPDGLTFVGFGVCPITSDPKLVRIDTTGHPTVNWESDEFGQVCLPDGLVRMYEYKISKVYESLGLFDYYKEGEKRFCDVWIMKEGATKTFTKLLSIKAPQSWVHYRVLDIRNNGEAIIENIDDTNYSSVLQVYDPSSGRISSMGINGSPCSFPINSYMETLLLLDQSNSII</sequence>
<dbReference type="SMART" id="SM00256">
    <property type="entry name" value="FBOX"/>
    <property type="match status" value="1"/>
</dbReference>
<name>A0A699I6C0_TANCI</name>
<dbReference type="SUPFAM" id="SSF81383">
    <property type="entry name" value="F-box domain"/>
    <property type="match status" value="1"/>
</dbReference>
<dbReference type="AlphaFoldDB" id="A0A699I6C0"/>
<dbReference type="InterPro" id="IPR001810">
    <property type="entry name" value="F-box_dom"/>
</dbReference>
<organism evidence="2">
    <name type="scientific">Tanacetum cinerariifolium</name>
    <name type="common">Dalmatian daisy</name>
    <name type="synonym">Chrysanthemum cinerariifolium</name>
    <dbReference type="NCBI Taxonomy" id="118510"/>
    <lineage>
        <taxon>Eukaryota</taxon>
        <taxon>Viridiplantae</taxon>
        <taxon>Streptophyta</taxon>
        <taxon>Embryophyta</taxon>
        <taxon>Tracheophyta</taxon>
        <taxon>Spermatophyta</taxon>
        <taxon>Magnoliopsida</taxon>
        <taxon>eudicotyledons</taxon>
        <taxon>Gunneridae</taxon>
        <taxon>Pentapetalae</taxon>
        <taxon>asterids</taxon>
        <taxon>campanulids</taxon>
        <taxon>Asterales</taxon>
        <taxon>Asteraceae</taxon>
        <taxon>Asteroideae</taxon>
        <taxon>Anthemideae</taxon>
        <taxon>Anthemidinae</taxon>
        <taxon>Tanacetum</taxon>
    </lineage>
</organism>
<evidence type="ECO:0000259" key="1">
    <source>
        <dbReference type="PROSITE" id="PS50181"/>
    </source>
</evidence>
<dbReference type="PANTHER" id="PTHR31672:SF10">
    <property type="entry name" value="F-BOX DOMAIN-CONTAINING PROTEIN"/>
    <property type="match status" value="1"/>
</dbReference>
<feature type="domain" description="F-box" evidence="1">
    <location>
        <begin position="1"/>
        <end position="45"/>
    </location>
</feature>
<dbReference type="InterPro" id="IPR036047">
    <property type="entry name" value="F-box-like_dom_sf"/>
</dbReference>
<protein>
    <recommendedName>
        <fullName evidence="1">F-box domain-containing protein</fullName>
    </recommendedName>
</protein>
<comment type="caution">
    <text evidence="2">The sequence shown here is derived from an EMBL/GenBank/DDBJ whole genome shotgun (WGS) entry which is preliminary data.</text>
</comment>
<dbReference type="InterPro" id="IPR050796">
    <property type="entry name" value="SCF_F-box_component"/>
</dbReference>
<dbReference type="Gene3D" id="1.20.1280.50">
    <property type="match status" value="1"/>
</dbReference>
<gene>
    <name evidence="2" type="ORF">Tci_505591</name>
</gene>
<dbReference type="Pfam" id="PF00646">
    <property type="entry name" value="F-box"/>
    <property type="match status" value="1"/>
</dbReference>
<evidence type="ECO:0000313" key="2">
    <source>
        <dbReference type="EMBL" id="GEZ33618.1"/>
    </source>
</evidence>
<reference evidence="2" key="1">
    <citation type="journal article" date="2019" name="Sci. Rep.">
        <title>Draft genome of Tanacetum cinerariifolium, the natural source of mosquito coil.</title>
        <authorList>
            <person name="Yamashiro T."/>
            <person name="Shiraishi A."/>
            <person name="Satake H."/>
            <person name="Nakayama K."/>
        </authorList>
    </citation>
    <scope>NUCLEOTIDE SEQUENCE</scope>
</reference>
<dbReference type="PANTHER" id="PTHR31672">
    <property type="entry name" value="BNACNNG10540D PROTEIN"/>
    <property type="match status" value="1"/>
</dbReference>
<accession>A0A699I6C0</accession>